<sequence length="153" mass="16970">MELAHSLLLNEEALAQITEAKRPVFIFEWLRFLDKVLVAANKVDVKEKQKKLVEQLTGLISSAPGPPTRKLLAKNLATLYSIGDTFTVFQTLDKCNDIIKSKDDTTTYLPTKLAAVACVGAFYEKMGRMLGSSFPDTITNMLKALKTAEVWSS</sequence>
<dbReference type="InterPro" id="IPR040108">
    <property type="entry name" value="Laa1/Sip1/HEATR5"/>
</dbReference>
<gene>
    <name evidence="1" type="ORF">J4Q44_G00015400</name>
</gene>
<comment type="caution">
    <text evidence="1">The sequence shown here is derived from an EMBL/GenBank/DDBJ whole genome shotgun (WGS) entry which is preliminary data.</text>
</comment>
<dbReference type="GO" id="GO:0005794">
    <property type="term" value="C:Golgi apparatus"/>
    <property type="evidence" value="ECO:0007669"/>
    <property type="project" value="TreeGrafter"/>
</dbReference>
<dbReference type="GO" id="GO:0016020">
    <property type="term" value="C:membrane"/>
    <property type="evidence" value="ECO:0007669"/>
    <property type="project" value="TreeGrafter"/>
</dbReference>
<accession>A0AAN8MKW6</accession>
<dbReference type="GO" id="GO:0008104">
    <property type="term" value="P:intracellular protein localization"/>
    <property type="evidence" value="ECO:0007669"/>
    <property type="project" value="TreeGrafter"/>
</dbReference>
<dbReference type="AlphaFoldDB" id="A0AAN8MKW6"/>
<dbReference type="Proteomes" id="UP001356427">
    <property type="component" value="Unassembled WGS sequence"/>
</dbReference>
<dbReference type="GO" id="GO:0005829">
    <property type="term" value="C:cytosol"/>
    <property type="evidence" value="ECO:0007669"/>
    <property type="project" value="GOC"/>
</dbReference>
<organism evidence="1 2">
    <name type="scientific">Coregonus suidteri</name>
    <dbReference type="NCBI Taxonomy" id="861788"/>
    <lineage>
        <taxon>Eukaryota</taxon>
        <taxon>Metazoa</taxon>
        <taxon>Chordata</taxon>
        <taxon>Craniata</taxon>
        <taxon>Vertebrata</taxon>
        <taxon>Euteleostomi</taxon>
        <taxon>Actinopterygii</taxon>
        <taxon>Neopterygii</taxon>
        <taxon>Teleostei</taxon>
        <taxon>Protacanthopterygii</taxon>
        <taxon>Salmoniformes</taxon>
        <taxon>Salmonidae</taxon>
        <taxon>Coregoninae</taxon>
        <taxon>Coregonus</taxon>
    </lineage>
</organism>
<protein>
    <submittedName>
        <fullName evidence="1">Uncharacterized protein</fullName>
    </submittedName>
</protein>
<keyword evidence="2" id="KW-1185">Reference proteome</keyword>
<dbReference type="PANTHER" id="PTHR21663:SF2">
    <property type="entry name" value="HEAT REPEAT-CONTAINING PROTEIN 5B"/>
    <property type="match status" value="1"/>
</dbReference>
<evidence type="ECO:0000313" key="1">
    <source>
        <dbReference type="EMBL" id="KAK6329562.1"/>
    </source>
</evidence>
<dbReference type="InterPro" id="IPR016024">
    <property type="entry name" value="ARM-type_fold"/>
</dbReference>
<name>A0AAN8MKW6_9TELE</name>
<reference evidence="1 2" key="1">
    <citation type="submission" date="2021-04" db="EMBL/GenBank/DDBJ databases">
        <authorList>
            <person name="De Guttry C."/>
            <person name="Zahm M."/>
            <person name="Klopp C."/>
            <person name="Cabau C."/>
            <person name="Louis A."/>
            <person name="Berthelot C."/>
            <person name="Parey E."/>
            <person name="Roest Crollius H."/>
            <person name="Montfort J."/>
            <person name="Robinson-Rechavi M."/>
            <person name="Bucao C."/>
            <person name="Bouchez O."/>
            <person name="Gislard M."/>
            <person name="Lluch J."/>
            <person name="Milhes M."/>
            <person name="Lampietro C."/>
            <person name="Lopez Roques C."/>
            <person name="Donnadieu C."/>
            <person name="Braasch I."/>
            <person name="Desvignes T."/>
            <person name="Postlethwait J."/>
            <person name="Bobe J."/>
            <person name="Wedekind C."/>
            <person name="Guiguen Y."/>
        </authorList>
    </citation>
    <scope>NUCLEOTIDE SEQUENCE [LARGE SCALE GENOMIC DNA]</scope>
    <source>
        <strain evidence="1">Cs_M1</strain>
        <tissue evidence="1">Blood</tissue>
    </source>
</reference>
<dbReference type="GO" id="GO:0042147">
    <property type="term" value="P:retrograde transport, endosome to Golgi"/>
    <property type="evidence" value="ECO:0007669"/>
    <property type="project" value="TreeGrafter"/>
</dbReference>
<dbReference type="GO" id="GO:0030139">
    <property type="term" value="C:endocytic vesicle"/>
    <property type="evidence" value="ECO:0007669"/>
    <property type="project" value="TreeGrafter"/>
</dbReference>
<proteinExistence type="predicted"/>
<dbReference type="GO" id="GO:0006897">
    <property type="term" value="P:endocytosis"/>
    <property type="evidence" value="ECO:0007669"/>
    <property type="project" value="TreeGrafter"/>
</dbReference>
<dbReference type="PANTHER" id="PTHR21663">
    <property type="entry name" value="HYPOTHETICAL HEAT DOMAIN-CONTAINING"/>
    <property type="match status" value="1"/>
</dbReference>
<dbReference type="EMBL" id="JAGTTL010000001">
    <property type="protein sequence ID" value="KAK6329562.1"/>
    <property type="molecule type" value="Genomic_DNA"/>
</dbReference>
<evidence type="ECO:0000313" key="2">
    <source>
        <dbReference type="Proteomes" id="UP001356427"/>
    </source>
</evidence>
<dbReference type="SUPFAM" id="SSF48371">
    <property type="entry name" value="ARM repeat"/>
    <property type="match status" value="1"/>
</dbReference>